<evidence type="ECO:0000313" key="1">
    <source>
        <dbReference type="EMBL" id="RPD52071.1"/>
    </source>
</evidence>
<gene>
    <name evidence="1" type="ORF">L227DRAFT_515376</name>
</gene>
<dbReference type="AlphaFoldDB" id="A0A5C2RLM3"/>
<proteinExistence type="predicted"/>
<organism evidence="1 2">
    <name type="scientific">Lentinus tigrinus ALCF2SS1-6</name>
    <dbReference type="NCBI Taxonomy" id="1328759"/>
    <lineage>
        <taxon>Eukaryota</taxon>
        <taxon>Fungi</taxon>
        <taxon>Dikarya</taxon>
        <taxon>Basidiomycota</taxon>
        <taxon>Agaricomycotina</taxon>
        <taxon>Agaricomycetes</taxon>
        <taxon>Polyporales</taxon>
        <taxon>Polyporaceae</taxon>
        <taxon>Lentinus</taxon>
    </lineage>
</organism>
<keyword evidence="2" id="KW-1185">Reference proteome</keyword>
<protein>
    <submittedName>
        <fullName evidence="1">Uncharacterized protein</fullName>
    </submittedName>
</protein>
<evidence type="ECO:0000313" key="2">
    <source>
        <dbReference type="Proteomes" id="UP000313359"/>
    </source>
</evidence>
<reference evidence="1" key="1">
    <citation type="journal article" date="2018" name="Genome Biol. Evol.">
        <title>Genomics and development of Lentinus tigrinus, a white-rot wood-decaying mushroom with dimorphic fruiting bodies.</title>
        <authorList>
            <person name="Wu B."/>
            <person name="Xu Z."/>
            <person name="Knudson A."/>
            <person name="Carlson A."/>
            <person name="Chen N."/>
            <person name="Kovaka S."/>
            <person name="LaButti K."/>
            <person name="Lipzen A."/>
            <person name="Pennachio C."/>
            <person name="Riley R."/>
            <person name="Schakwitz W."/>
            <person name="Umezawa K."/>
            <person name="Ohm R.A."/>
            <person name="Grigoriev I.V."/>
            <person name="Nagy L.G."/>
            <person name="Gibbons J."/>
            <person name="Hibbett D."/>
        </authorList>
    </citation>
    <scope>NUCLEOTIDE SEQUENCE [LARGE SCALE GENOMIC DNA]</scope>
    <source>
        <strain evidence="1">ALCF2SS1-6</strain>
    </source>
</reference>
<sequence length="321" mass="36164">MLSSARPCRPWIPALNAEICLAIVECLDIHAMVRVRATCSAGDACISGALGRRIRVIVRQFVVNHGALLEEMQTTSAVFVGDTARRMLHPGQSPLSYMNLSVSASLRFHLVAYLVHCENYTITWAQPPLNRDRAHIRTTTTLTRGPQTIYVLQSVSQCPLQPILAKRITASWCYVSPVSFCDPYALLNRDRQALIWGNNHPFFDDVASPALREVIRHWREKGWNVMPFQRTTSAHARSSCLHGPTAGCGAVRRHFGDSLSVAGPLQPVRNRRTPQRLQGHSDFVSKYIVSWRRGGKTCEPEFHDGTWRESPWSEVRLREDS</sequence>
<dbReference type="EMBL" id="ML122461">
    <property type="protein sequence ID" value="RPD52071.1"/>
    <property type="molecule type" value="Genomic_DNA"/>
</dbReference>
<accession>A0A5C2RLM3</accession>
<dbReference type="Proteomes" id="UP000313359">
    <property type="component" value="Unassembled WGS sequence"/>
</dbReference>
<dbReference type="OrthoDB" id="2742233at2759"/>
<name>A0A5C2RLM3_9APHY</name>